<gene>
    <name evidence="2" type="ORF">LHA35_14650</name>
</gene>
<comment type="caution">
    <text evidence="2">The sequence shown here is derived from an EMBL/GenBank/DDBJ whole genome shotgun (WGS) entry which is preliminary data.</text>
</comment>
<sequence>MSARIRLLALAAPCLLAACVNETVIPQATDAPGARPAQAAPARAPAAATVTAFDGRYAGAFTLNPDRTRACPPPPAGEREIVVRQGRASLLFNPETRQVLSGTVGNAGDVRMADSLDRAIATTGVFANDRFLGEHRNGVCSYAVTMTRR</sequence>
<dbReference type="RefSeq" id="WP_226609052.1">
    <property type="nucleotide sequence ID" value="NZ_JAJAQI010000021.1"/>
</dbReference>
<evidence type="ECO:0000256" key="1">
    <source>
        <dbReference type="SAM" id="SignalP"/>
    </source>
</evidence>
<protein>
    <submittedName>
        <fullName evidence="2">Uncharacterized protein</fullName>
    </submittedName>
</protein>
<feature type="signal peptide" evidence="1">
    <location>
        <begin position="1"/>
        <end position="17"/>
    </location>
</feature>
<dbReference type="AlphaFoldDB" id="A0A9X1IF32"/>
<evidence type="ECO:0000313" key="3">
    <source>
        <dbReference type="Proteomes" id="UP001139311"/>
    </source>
</evidence>
<organism evidence="2 3">
    <name type="scientific">Roseicella aerolata</name>
    <dbReference type="NCBI Taxonomy" id="2883479"/>
    <lineage>
        <taxon>Bacteria</taxon>
        <taxon>Pseudomonadati</taxon>
        <taxon>Pseudomonadota</taxon>
        <taxon>Alphaproteobacteria</taxon>
        <taxon>Acetobacterales</taxon>
        <taxon>Roseomonadaceae</taxon>
        <taxon>Roseicella</taxon>
    </lineage>
</organism>
<dbReference type="PROSITE" id="PS51257">
    <property type="entry name" value="PROKAR_LIPOPROTEIN"/>
    <property type="match status" value="1"/>
</dbReference>
<keyword evidence="1" id="KW-0732">Signal</keyword>
<dbReference type="EMBL" id="JAJAQI010000021">
    <property type="protein sequence ID" value="MCB4822974.1"/>
    <property type="molecule type" value="Genomic_DNA"/>
</dbReference>
<accession>A0A9X1IF32</accession>
<keyword evidence="3" id="KW-1185">Reference proteome</keyword>
<name>A0A9X1IF32_9PROT</name>
<reference evidence="2" key="1">
    <citation type="submission" date="2021-10" db="EMBL/GenBank/DDBJ databases">
        <title>Roseicella aerolatum sp. nov., isolated from aerosols of e-waste dismantling site.</title>
        <authorList>
            <person name="Qin T."/>
        </authorList>
    </citation>
    <scope>NUCLEOTIDE SEQUENCE</scope>
    <source>
        <strain evidence="2">GB24</strain>
    </source>
</reference>
<feature type="chain" id="PRO_5040753467" evidence="1">
    <location>
        <begin position="18"/>
        <end position="149"/>
    </location>
</feature>
<dbReference type="Proteomes" id="UP001139311">
    <property type="component" value="Unassembled WGS sequence"/>
</dbReference>
<evidence type="ECO:0000313" key="2">
    <source>
        <dbReference type="EMBL" id="MCB4822974.1"/>
    </source>
</evidence>
<proteinExistence type="predicted"/>